<dbReference type="EMBL" id="LQMT02000007">
    <property type="protein sequence ID" value="ONF73596.1"/>
    <property type="molecule type" value="Genomic_DNA"/>
</dbReference>
<evidence type="ECO:0000256" key="2">
    <source>
        <dbReference type="ARBA" id="ARBA00022857"/>
    </source>
</evidence>
<dbReference type="AlphaFoldDB" id="A0A1W2M235"/>
<dbReference type="PRINTS" id="PR00080">
    <property type="entry name" value="SDRFAMILY"/>
</dbReference>
<dbReference type="InterPro" id="IPR036291">
    <property type="entry name" value="NAD(P)-bd_dom_sf"/>
</dbReference>
<evidence type="ECO:0000256" key="4">
    <source>
        <dbReference type="RuleBase" id="RU000363"/>
    </source>
</evidence>
<dbReference type="SUPFAM" id="SSF51735">
    <property type="entry name" value="NAD(P)-binding Rossmann-fold domains"/>
    <property type="match status" value="1"/>
</dbReference>
<sequence>MTITFITGANRGIGYEAVRRLVGLGHQVLLGARDPERGAKAAAELGARFVAIDVSDQNSVEAAAADVLAHEGRIDVLVNNAGIAGPVITDIHDLTAEDAERVIRTNYLGTLRTTRAFLSLLEKSDAPRIVNVSSSMGSFTRSVDPSTLEHANPLPFYQPSKAALNMLTLKYAEALPRFRVNIADPGPTATEINGYLGTQTVTEGSDAIIELATVAPDGPTGTYRDRDGVVPW</sequence>
<dbReference type="RefSeq" id="WP_063271466.1">
    <property type="nucleotide sequence ID" value="NZ_LQMT02000007.1"/>
</dbReference>
<dbReference type="OrthoDB" id="9781117at2"/>
<keyword evidence="2" id="KW-0521">NADP</keyword>
<dbReference type="Proteomes" id="UP000076660">
    <property type="component" value="Unassembled WGS sequence"/>
</dbReference>
<name>A0A1W2M235_9PSEU</name>
<dbReference type="PANTHER" id="PTHR43490:SF99">
    <property type="entry name" value="SHORT-CHAIN DEHYDROGENASE_REDUCTASE"/>
    <property type="match status" value="1"/>
</dbReference>
<evidence type="ECO:0000313" key="6">
    <source>
        <dbReference type="Proteomes" id="UP000076660"/>
    </source>
</evidence>
<dbReference type="InterPro" id="IPR002347">
    <property type="entry name" value="SDR_fam"/>
</dbReference>
<dbReference type="Pfam" id="PF00106">
    <property type="entry name" value="adh_short"/>
    <property type="match status" value="1"/>
</dbReference>
<evidence type="ECO:0000256" key="1">
    <source>
        <dbReference type="ARBA" id="ARBA00006484"/>
    </source>
</evidence>
<accession>A0A1W2M235</accession>
<dbReference type="GO" id="GO:0016491">
    <property type="term" value="F:oxidoreductase activity"/>
    <property type="evidence" value="ECO:0007669"/>
    <property type="project" value="UniProtKB-KW"/>
</dbReference>
<organism evidence="5 6">
    <name type="scientific">Amycolatopsis keratiniphila subsp. keratiniphila</name>
    <dbReference type="NCBI Taxonomy" id="227715"/>
    <lineage>
        <taxon>Bacteria</taxon>
        <taxon>Bacillati</taxon>
        <taxon>Actinomycetota</taxon>
        <taxon>Actinomycetes</taxon>
        <taxon>Pseudonocardiales</taxon>
        <taxon>Pseudonocardiaceae</taxon>
        <taxon>Amycolatopsis</taxon>
        <taxon>Amycolatopsis japonica group</taxon>
    </lineage>
</organism>
<dbReference type="PRINTS" id="PR00081">
    <property type="entry name" value="GDHRDH"/>
</dbReference>
<evidence type="ECO:0000313" key="5">
    <source>
        <dbReference type="EMBL" id="ONF73596.1"/>
    </source>
</evidence>
<protein>
    <submittedName>
        <fullName evidence="5">Short-chain dehydrogenase</fullName>
    </submittedName>
</protein>
<reference evidence="5 6" key="1">
    <citation type="submission" date="2016-12" db="EMBL/GenBank/DDBJ databases">
        <title>Amycolatopsis keratiniphila subsp. keratiniphila genome sequencing and assembly.</title>
        <authorList>
            <person name="Mayilraj S."/>
            <person name="Kaur N."/>
        </authorList>
    </citation>
    <scope>NUCLEOTIDE SEQUENCE [LARGE SCALE GENOMIC DNA]</scope>
    <source>
        <strain evidence="5 6">DSM 44409</strain>
    </source>
</reference>
<comment type="caution">
    <text evidence="5">The sequence shown here is derived from an EMBL/GenBank/DDBJ whole genome shotgun (WGS) entry which is preliminary data.</text>
</comment>
<gene>
    <name evidence="5" type="ORF">AVR91_0205630</name>
</gene>
<comment type="similarity">
    <text evidence="1 4">Belongs to the short-chain dehydrogenases/reductases (SDR) family.</text>
</comment>
<dbReference type="PANTHER" id="PTHR43490">
    <property type="entry name" value="(+)-NEOMENTHOL DEHYDROGENASE"/>
    <property type="match status" value="1"/>
</dbReference>
<keyword evidence="3" id="KW-0560">Oxidoreductase</keyword>
<proteinExistence type="inferred from homology"/>
<dbReference type="Gene3D" id="3.40.50.720">
    <property type="entry name" value="NAD(P)-binding Rossmann-like Domain"/>
    <property type="match status" value="1"/>
</dbReference>
<evidence type="ECO:0000256" key="3">
    <source>
        <dbReference type="ARBA" id="ARBA00023002"/>
    </source>
</evidence>